<dbReference type="InterPro" id="IPR019734">
    <property type="entry name" value="TPR_rpt"/>
</dbReference>
<keyword evidence="4" id="KW-0418">Kinase</keyword>
<keyword evidence="5" id="KW-0902">Two-component regulatory system</keyword>
<evidence type="ECO:0000259" key="6">
    <source>
        <dbReference type="Pfam" id="PF02518"/>
    </source>
</evidence>
<accession>A0A223V5W9</accession>
<dbReference type="Gene3D" id="1.25.40.10">
    <property type="entry name" value="Tetratricopeptide repeat domain"/>
    <property type="match status" value="1"/>
</dbReference>
<dbReference type="AlphaFoldDB" id="A0A223V5W9"/>
<name>A0A223V5W9_9FLAO</name>
<dbReference type="Pfam" id="PF13424">
    <property type="entry name" value="TPR_12"/>
    <property type="match status" value="1"/>
</dbReference>
<dbReference type="SMART" id="SM00028">
    <property type="entry name" value="TPR"/>
    <property type="match status" value="3"/>
</dbReference>
<dbReference type="OrthoDB" id="943406at2"/>
<evidence type="ECO:0000313" key="7">
    <source>
        <dbReference type="EMBL" id="ASV30815.1"/>
    </source>
</evidence>
<dbReference type="Pfam" id="PF02518">
    <property type="entry name" value="HATPase_c"/>
    <property type="match status" value="1"/>
</dbReference>
<evidence type="ECO:0000256" key="5">
    <source>
        <dbReference type="ARBA" id="ARBA00023012"/>
    </source>
</evidence>
<dbReference type="InterPro" id="IPR003594">
    <property type="entry name" value="HATPase_dom"/>
</dbReference>
<evidence type="ECO:0000256" key="4">
    <source>
        <dbReference type="ARBA" id="ARBA00022777"/>
    </source>
</evidence>
<dbReference type="GO" id="GO:0000160">
    <property type="term" value="P:phosphorelay signal transduction system"/>
    <property type="evidence" value="ECO:0007669"/>
    <property type="project" value="UniProtKB-KW"/>
</dbReference>
<dbReference type="Proteomes" id="UP000215244">
    <property type="component" value="Chromosome"/>
</dbReference>
<keyword evidence="8" id="KW-1185">Reference proteome</keyword>
<evidence type="ECO:0000256" key="1">
    <source>
        <dbReference type="ARBA" id="ARBA00000085"/>
    </source>
</evidence>
<evidence type="ECO:0000256" key="2">
    <source>
        <dbReference type="ARBA" id="ARBA00012438"/>
    </source>
</evidence>
<proteinExistence type="predicted"/>
<dbReference type="EC" id="2.7.13.3" evidence="2"/>
<dbReference type="SUPFAM" id="SSF48452">
    <property type="entry name" value="TPR-like"/>
    <property type="match status" value="1"/>
</dbReference>
<protein>
    <recommendedName>
        <fullName evidence="2">histidine kinase</fullName>
        <ecNumber evidence="2">2.7.13.3</ecNumber>
    </recommendedName>
</protein>
<gene>
    <name evidence="7" type="ORF">CJ263_11630</name>
</gene>
<dbReference type="InterPro" id="IPR011990">
    <property type="entry name" value="TPR-like_helical_dom_sf"/>
</dbReference>
<dbReference type="CDD" id="cd16917">
    <property type="entry name" value="HATPase_UhpB-NarQ-NarX-like"/>
    <property type="match status" value="1"/>
</dbReference>
<dbReference type="EMBL" id="CP022957">
    <property type="protein sequence ID" value="ASV30815.1"/>
    <property type="molecule type" value="Genomic_DNA"/>
</dbReference>
<feature type="domain" description="Histidine kinase/HSP90-like ATPase" evidence="6">
    <location>
        <begin position="549"/>
        <end position="635"/>
    </location>
</feature>
<dbReference type="GO" id="GO:0004673">
    <property type="term" value="F:protein histidine kinase activity"/>
    <property type="evidence" value="ECO:0007669"/>
    <property type="project" value="UniProtKB-EC"/>
</dbReference>
<dbReference type="RefSeq" id="WP_094997433.1">
    <property type="nucleotide sequence ID" value="NZ_BMJL01000003.1"/>
</dbReference>
<dbReference type="SUPFAM" id="SSF55874">
    <property type="entry name" value="ATPase domain of HSP90 chaperone/DNA topoisomerase II/histidine kinase"/>
    <property type="match status" value="1"/>
</dbReference>
<comment type="catalytic activity">
    <reaction evidence="1">
        <text>ATP + protein L-histidine = ADP + protein N-phospho-L-histidine.</text>
        <dbReference type="EC" id="2.7.13.3"/>
    </reaction>
</comment>
<dbReference type="Gene3D" id="3.30.565.10">
    <property type="entry name" value="Histidine kinase-like ATPase, C-terminal domain"/>
    <property type="match status" value="1"/>
</dbReference>
<dbReference type="PANTHER" id="PTHR24421:SF10">
    <property type="entry name" value="NITRATE_NITRITE SENSOR PROTEIN NARQ"/>
    <property type="match status" value="1"/>
</dbReference>
<dbReference type="PANTHER" id="PTHR24421">
    <property type="entry name" value="NITRATE/NITRITE SENSOR PROTEIN NARX-RELATED"/>
    <property type="match status" value="1"/>
</dbReference>
<evidence type="ECO:0000256" key="3">
    <source>
        <dbReference type="ARBA" id="ARBA00022679"/>
    </source>
</evidence>
<dbReference type="KEGG" id="marb:CJ263_11630"/>
<dbReference type="InterPro" id="IPR036890">
    <property type="entry name" value="HATPase_C_sf"/>
</dbReference>
<keyword evidence="3" id="KW-0808">Transferase</keyword>
<reference evidence="7 8" key="1">
    <citation type="submission" date="2017-08" db="EMBL/GenBank/DDBJ databases">
        <title>The complete genome sequence of Maribacter sp. B1, isolated from deep-sea sediment.</title>
        <authorList>
            <person name="Wu Y.-H."/>
            <person name="Cheng H."/>
            <person name="Xu X.-W."/>
        </authorList>
    </citation>
    <scope>NUCLEOTIDE SEQUENCE [LARGE SCALE GENOMIC DNA]</scope>
    <source>
        <strain evidence="7 8">B1</strain>
    </source>
</reference>
<organism evidence="7 8">
    <name type="scientific">Maribacter cobaltidurans</name>
    <dbReference type="NCBI Taxonomy" id="1178778"/>
    <lineage>
        <taxon>Bacteria</taxon>
        <taxon>Pseudomonadati</taxon>
        <taxon>Bacteroidota</taxon>
        <taxon>Flavobacteriia</taxon>
        <taxon>Flavobacteriales</taxon>
        <taxon>Flavobacteriaceae</taxon>
        <taxon>Maribacter</taxon>
    </lineage>
</organism>
<evidence type="ECO:0000313" key="8">
    <source>
        <dbReference type="Proteomes" id="UP000215244"/>
    </source>
</evidence>
<dbReference type="InterPro" id="IPR050482">
    <property type="entry name" value="Sensor_HK_TwoCompSys"/>
</dbReference>
<sequence>MPRQTIKLFFSALALILTNACRKNEELAKSSEVEVLFEKSKADSIDTKTRLDYINAALGKLSENEFDSLALAMLYNKSYCHYKLQEPDSSHTIDAYTFRNAVRLDNRYYIARTARDLGIHFEKKQEFDSAFFYHNISKNNFLYLKDSVEVGRRLLRQGIIQKNQNDFFGAKETLVESLRFLETDSKYRAIVYNELGTIHRKLSNPEDARVYFERAISSSLSSSDIIAYKNNLAILYTELGEFESAINQLQDLLENSDMDQESARYARVLDNLAYSRWSQDHRYGNIDFFQALRIRKEVDDRRGQIASYSHLGEFYAAKDPVLSKSYLDTAIQISRQLKIPVGESDALALLMKNQPDNMVFKDRYIFLRDSLYARELRVKTQFAKMKYDDEQEKNRILLLENETYQKQVALVEEKNQKIILLSLSVLLFLGGLFYYKLLRQRHRREKLREVYSTEKRISKKIHDELANDIYGIMARIEHSGTLGGENTLIELESIYNRTRDISHTTGDIKTDDFKSELKRLISLFNGGNTNIITKGINDIEWGKLNEEKKITLYRVINELLVNMKKHSEASLVSIQFIKIKNKLRVNYVDNGKGVIKPIDKSSGLLNTENRIKNMKGTFSFDSEPGKGVTVKFTLPI</sequence>